<protein>
    <recommendedName>
        <fullName evidence="1">VPS9 domain-containing protein</fullName>
    </recommendedName>
</protein>
<dbReference type="GO" id="GO:0045022">
    <property type="term" value="P:early endosome to late endosome transport"/>
    <property type="evidence" value="ECO:0007669"/>
    <property type="project" value="TreeGrafter"/>
</dbReference>
<reference evidence="2" key="1">
    <citation type="submission" date="2014-11" db="EMBL/GenBank/DDBJ databases">
        <authorList>
            <person name="Otto D Thomas"/>
            <person name="Naeem Raeece"/>
        </authorList>
    </citation>
    <scope>NUCLEOTIDE SEQUENCE</scope>
</reference>
<dbReference type="GO" id="GO:0005085">
    <property type="term" value="F:guanyl-nucleotide exchange factor activity"/>
    <property type="evidence" value="ECO:0007669"/>
    <property type="project" value="TreeGrafter"/>
</dbReference>
<sequence>MKGKEDLGTNPFITVLRSSFERLNKFVSEREATLLVPSAVSISGVHITQVLVESHIIQPTHIPGSFINLSGQGLEVRDGAVHTSFGFKEHRVCRILQEEGVYEYGHNYKILIIDVPVTGSFSGVANQSGSKDPQRSSGQIAPELADFETSADEAAAALQDWFELCPEVETDLHAKLGRLKRTYILVSGLEYDFAQRLSEICSLVVSKLCEHPRLEWASHTQFNRSIVVNAVEHHIFNGVYPKLWRHLTTSLWPREKVLQSRLALFPSSSALLEQFSLDPIKSAANLDSAADKLGEMAAERLPHNKLQIIRSVCQLIHRAIEDAAKKKASQQKSGGGRVEVTGDDLQALLAVCVHRSRLSLTHILAHAYHVDIFLSTAPAHSSVRLEEAAYYFTSFSSALMFFWTAAGGAGSRDAEGGGLGGVLRDKEM</sequence>
<dbReference type="GO" id="GO:0005769">
    <property type="term" value="C:early endosome"/>
    <property type="evidence" value="ECO:0007669"/>
    <property type="project" value="TreeGrafter"/>
</dbReference>
<dbReference type="Pfam" id="PF02204">
    <property type="entry name" value="VPS9"/>
    <property type="match status" value="1"/>
</dbReference>
<dbReference type="GO" id="GO:0005886">
    <property type="term" value="C:plasma membrane"/>
    <property type="evidence" value="ECO:0007669"/>
    <property type="project" value="TreeGrafter"/>
</dbReference>
<evidence type="ECO:0000259" key="1">
    <source>
        <dbReference type="PROSITE" id="PS51205"/>
    </source>
</evidence>
<dbReference type="PROSITE" id="PS51205">
    <property type="entry name" value="VPS9"/>
    <property type="match status" value="1"/>
</dbReference>
<evidence type="ECO:0000313" key="2">
    <source>
        <dbReference type="EMBL" id="CEM08157.1"/>
    </source>
</evidence>
<dbReference type="PANTHER" id="PTHR24170:SF1">
    <property type="entry name" value="DOMAIN PROTEIN, PUTATIVE (AFU_ORTHOLOGUE AFUA_1G09870)-RELATED"/>
    <property type="match status" value="1"/>
</dbReference>
<feature type="domain" description="VPS9" evidence="1">
    <location>
        <begin position="252"/>
        <end position="411"/>
    </location>
</feature>
<dbReference type="SUPFAM" id="SSF109993">
    <property type="entry name" value="VPS9 domain"/>
    <property type="match status" value="1"/>
</dbReference>
<accession>A0A0G4F6W2</accession>
<dbReference type="InterPro" id="IPR037191">
    <property type="entry name" value="VPS9_dom_sf"/>
</dbReference>
<dbReference type="PANTHER" id="PTHR24170">
    <property type="entry name" value="ANKYRIN REPEAT DOMAIN-CONTAINING PROTEIN 27"/>
    <property type="match status" value="1"/>
</dbReference>
<dbReference type="GO" id="GO:0030133">
    <property type="term" value="C:transport vesicle"/>
    <property type="evidence" value="ECO:0007669"/>
    <property type="project" value="TreeGrafter"/>
</dbReference>
<dbReference type="VEuPathDB" id="CryptoDB:Cvel_2898"/>
<dbReference type="GO" id="GO:0000149">
    <property type="term" value="F:SNARE binding"/>
    <property type="evidence" value="ECO:0007669"/>
    <property type="project" value="TreeGrafter"/>
</dbReference>
<gene>
    <name evidence="2" type="ORF">Cvel_2898</name>
</gene>
<proteinExistence type="predicted"/>
<name>A0A0G4F6W2_9ALVE</name>
<dbReference type="GO" id="GO:0097422">
    <property type="term" value="C:tubular endosome"/>
    <property type="evidence" value="ECO:0007669"/>
    <property type="project" value="TreeGrafter"/>
</dbReference>
<dbReference type="GO" id="GO:0005770">
    <property type="term" value="C:late endosome"/>
    <property type="evidence" value="ECO:0007669"/>
    <property type="project" value="TreeGrafter"/>
</dbReference>
<dbReference type="EMBL" id="CDMZ01000165">
    <property type="protein sequence ID" value="CEM08157.1"/>
    <property type="molecule type" value="Genomic_DNA"/>
</dbReference>
<dbReference type="InterPro" id="IPR003123">
    <property type="entry name" value="VPS9"/>
</dbReference>
<dbReference type="InterPro" id="IPR051248">
    <property type="entry name" value="UPF0507/Ank_repeat_27"/>
</dbReference>
<dbReference type="Gene3D" id="1.20.1050.80">
    <property type="entry name" value="VPS9 domain"/>
    <property type="match status" value="1"/>
</dbReference>
<organism evidence="2">
    <name type="scientific">Chromera velia CCMP2878</name>
    <dbReference type="NCBI Taxonomy" id="1169474"/>
    <lineage>
        <taxon>Eukaryota</taxon>
        <taxon>Sar</taxon>
        <taxon>Alveolata</taxon>
        <taxon>Colpodellida</taxon>
        <taxon>Chromeraceae</taxon>
        <taxon>Chromera</taxon>
    </lineage>
</organism>
<dbReference type="PhylomeDB" id="A0A0G4F6W2"/>
<dbReference type="AlphaFoldDB" id="A0A0G4F6W2"/>